<dbReference type="AlphaFoldDB" id="A0A563DZS6"/>
<dbReference type="PANTHER" id="PTHR43784">
    <property type="entry name" value="GDSL-LIKE LIPASE/ACYLHYDROLASE, PUTATIVE (AFU_ORTHOLOGUE AFUA_2G00820)-RELATED"/>
    <property type="match status" value="1"/>
</dbReference>
<dbReference type="Proteomes" id="UP000320244">
    <property type="component" value="Unassembled WGS sequence"/>
</dbReference>
<proteinExistence type="predicted"/>
<reference evidence="2 3" key="1">
    <citation type="submission" date="2019-05" db="EMBL/GenBank/DDBJ databases">
        <authorList>
            <person name="Lee S.D."/>
        </authorList>
    </citation>
    <scope>NUCLEOTIDE SEQUENCE [LARGE SCALE GENOMIC DNA]</scope>
    <source>
        <strain evidence="2 3">C5-26</strain>
    </source>
</reference>
<dbReference type="CDD" id="cd01832">
    <property type="entry name" value="SGNH_hydrolase_like_1"/>
    <property type="match status" value="1"/>
</dbReference>
<dbReference type="OrthoDB" id="3465773at2"/>
<dbReference type="InterPro" id="IPR053140">
    <property type="entry name" value="GDSL_Rv0518-like"/>
</dbReference>
<sequence length="260" mass="28536">MTTWERYVAIGDSFTEGMSDPDPTRADAYLGWADRLAAHLAAENATQGRPFGYANLAVRGRLIADVVGPQLDAALELAPDLVSMVGGGNDSLRPKADLDAIADQLEAAVVTLRAARIDVLLATSADPGFAPVMKAVRPRAAVYAANVFGIAQRHGCYVLDQWSLRSLRDARMWAPDRLHLTTEGHQRVAAQAAWALGERDGERDWAIPLPPALPLRRREALAGHAVWAKEYLAPWVQRRMQHRSSGDDHFAKRPHLDQVE</sequence>
<gene>
    <name evidence="2" type="ORF">FGL98_13975</name>
</gene>
<evidence type="ECO:0000313" key="3">
    <source>
        <dbReference type="Proteomes" id="UP000320244"/>
    </source>
</evidence>
<reference evidence="2 3" key="2">
    <citation type="submission" date="2019-08" db="EMBL/GenBank/DDBJ databases">
        <title>Jejuicoccus antrihumi gen. nov., sp. nov., a new member of the family Dermacoccaceae isolated from a cave.</title>
        <authorList>
            <person name="Schumann P."/>
            <person name="Kim I.S."/>
        </authorList>
    </citation>
    <scope>NUCLEOTIDE SEQUENCE [LARGE SCALE GENOMIC DNA]</scope>
    <source>
        <strain evidence="2 3">C5-26</strain>
    </source>
</reference>
<name>A0A563DZS6_9MICO</name>
<dbReference type="InterPro" id="IPR036514">
    <property type="entry name" value="SGNH_hydro_sf"/>
</dbReference>
<dbReference type="Pfam" id="PF13472">
    <property type="entry name" value="Lipase_GDSL_2"/>
    <property type="match status" value="1"/>
</dbReference>
<dbReference type="GO" id="GO:0016787">
    <property type="term" value="F:hydrolase activity"/>
    <property type="evidence" value="ECO:0007669"/>
    <property type="project" value="UniProtKB-KW"/>
</dbReference>
<evidence type="ECO:0000313" key="2">
    <source>
        <dbReference type="EMBL" id="TWP35473.1"/>
    </source>
</evidence>
<protein>
    <submittedName>
        <fullName evidence="2">SGNH/GDSL hydrolase family protein</fullName>
    </submittedName>
</protein>
<keyword evidence="2" id="KW-0378">Hydrolase</keyword>
<dbReference type="InterPro" id="IPR013830">
    <property type="entry name" value="SGNH_hydro"/>
</dbReference>
<dbReference type="RefSeq" id="WP_146317452.1">
    <property type="nucleotide sequence ID" value="NZ_VCQV01000019.1"/>
</dbReference>
<dbReference type="Gene3D" id="3.40.50.1110">
    <property type="entry name" value="SGNH hydrolase"/>
    <property type="match status" value="1"/>
</dbReference>
<dbReference type="SUPFAM" id="SSF52266">
    <property type="entry name" value="SGNH hydrolase"/>
    <property type="match status" value="1"/>
</dbReference>
<comment type="caution">
    <text evidence="2">The sequence shown here is derived from an EMBL/GenBank/DDBJ whole genome shotgun (WGS) entry which is preliminary data.</text>
</comment>
<accession>A0A563DZS6</accession>
<dbReference type="EMBL" id="VCQV01000019">
    <property type="protein sequence ID" value="TWP35473.1"/>
    <property type="molecule type" value="Genomic_DNA"/>
</dbReference>
<keyword evidence="3" id="KW-1185">Reference proteome</keyword>
<evidence type="ECO:0000259" key="1">
    <source>
        <dbReference type="Pfam" id="PF13472"/>
    </source>
</evidence>
<dbReference type="PANTHER" id="PTHR43784:SF2">
    <property type="entry name" value="GDSL-LIKE LIPASE_ACYLHYDROLASE, PUTATIVE (AFU_ORTHOLOGUE AFUA_2G00820)-RELATED"/>
    <property type="match status" value="1"/>
</dbReference>
<organism evidence="2 3">
    <name type="scientific">Leekyejoonella antrihumi</name>
    <dbReference type="NCBI Taxonomy" id="1660198"/>
    <lineage>
        <taxon>Bacteria</taxon>
        <taxon>Bacillati</taxon>
        <taxon>Actinomycetota</taxon>
        <taxon>Actinomycetes</taxon>
        <taxon>Micrococcales</taxon>
        <taxon>Dermacoccaceae</taxon>
        <taxon>Leekyejoonella</taxon>
    </lineage>
</organism>
<feature type="domain" description="SGNH hydrolase-type esterase" evidence="1">
    <location>
        <begin position="9"/>
        <end position="187"/>
    </location>
</feature>